<gene>
    <name evidence="1" type="ORF">M1B35_27640</name>
</gene>
<accession>A0ABT0JPL6</accession>
<reference evidence="1 2" key="2">
    <citation type="journal article" date="2023" name="Plant Pathol.">
        <title>Dismantling and reorganizing Pseudomonas marginalis sensu#lato.</title>
        <authorList>
            <person name="Sawada H."/>
            <person name="Fujikawa T."/>
            <person name="Satou M."/>
        </authorList>
    </citation>
    <scope>NUCLEOTIDE SEQUENCE [LARGE SCALE GENOMIC DNA]</scope>
    <source>
        <strain evidence="1 2">MAFF 302046</strain>
    </source>
</reference>
<comment type="caution">
    <text evidence="1">The sequence shown here is derived from an EMBL/GenBank/DDBJ whole genome shotgun (WGS) entry which is preliminary data.</text>
</comment>
<evidence type="ECO:0000313" key="1">
    <source>
        <dbReference type="EMBL" id="MCK9817803.1"/>
    </source>
</evidence>
<organism evidence="1 2">
    <name type="scientific">Pseudomonas morbosilactucae</name>
    <dbReference type="NCBI Taxonomy" id="2938197"/>
    <lineage>
        <taxon>Bacteria</taxon>
        <taxon>Pseudomonadati</taxon>
        <taxon>Pseudomonadota</taxon>
        <taxon>Gammaproteobacteria</taxon>
        <taxon>Pseudomonadales</taxon>
        <taxon>Pseudomonadaceae</taxon>
        <taxon>Pseudomonas</taxon>
    </lineage>
</organism>
<dbReference type="RefSeq" id="WP_148053491.1">
    <property type="nucleotide sequence ID" value="NZ_JALQCX010000063.1"/>
</dbReference>
<protein>
    <submittedName>
        <fullName evidence="1">Uncharacterized protein</fullName>
    </submittedName>
</protein>
<proteinExistence type="predicted"/>
<dbReference type="EMBL" id="JALQCX010000063">
    <property type="protein sequence ID" value="MCK9817803.1"/>
    <property type="molecule type" value="Genomic_DNA"/>
</dbReference>
<sequence length="98" mass="10557">MSHVIIFQPVDMPVAIMRAAPEAAVFPLERVGQHGVPDGLPFWIVAESSIPVDGPLRNAWEIDVTTMGDPFGVGDIVAFNAWWSEETQRAAAIEGGEA</sequence>
<name>A0ABT0JPL6_9PSED</name>
<reference evidence="1 2" key="1">
    <citation type="journal article" date="2022" name="Int. J. Syst. Evol. Microbiol.">
        <title>Pseudomonas aegrilactucae sp. nov. and Pseudomonas morbosilactucae sp. nov., pathogens causing bacterial rot of lettuce in Japan.</title>
        <authorList>
            <person name="Sawada H."/>
            <person name="Fujikawa T."/>
            <person name="Satou M."/>
        </authorList>
    </citation>
    <scope>NUCLEOTIDE SEQUENCE [LARGE SCALE GENOMIC DNA]</scope>
    <source>
        <strain evidence="1 2">MAFF 302046</strain>
    </source>
</reference>
<evidence type="ECO:0000313" key="2">
    <source>
        <dbReference type="Proteomes" id="UP001155163"/>
    </source>
</evidence>
<dbReference type="Proteomes" id="UP001155163">
    <property type="component" value="Unassembled WGS sequence"/>
</dbReference>
<keyword evidence="2" id="KW-1185">Reference proteome</keyword>